<reference evidence="8 9" key="1">
    <citation type="submission" date="2023-03" db="EMBL/GenBank/DDBJ databases">
        <title>Draft genome sequence of Streptomyces sp. K1PA1 isolated from peat swamp forest in Thailand.</title>
        <authorList>
            <person name="Klaysubun C."/>
            <person name="Duangmal K."/>
        </authorList>
    </citation>
    <scope>NUCLEOTIDE SEQUENCE [LARGE SCALE GENOMIC DNA]</scope>
    <source>
        <strain evidence="8 9">K1PA1</strain>
    </source>
</reference>
<feature type="transmembrane region" description="Helical" evidence="6">
    <location>
        <begin position="33"/>
        <end position="55"/>
    </location>
</feature>
<dbReference type="PANTHER" id="PTHR36115:SF6">
    <property type="entry name" value="PROLINE-RICH ANTIGEN HOMOLOG"/>
    <property type="match status" value="1"/>
</dbReference>
<feature type="domain" description="RDD" evidence="7">
    <location>
        <begin position="20"/>
        <end position="139"/>
    </location>
</feature>
<keyword evidence="5 6" id="KW-0472">Membrane</keyword>
<evidence type="ECO:0000256" key="5">
    <source>
        <dbReference type="ARBA" id="ARBA00023136"/>
    </source>
</evidence>
<accession>A0ABT6A4X1</accession>
<dbReference type="PANTHER" id="PTHR36115">
    <property type="entry name" value="PROLINE-RICH ANTIGEN HOMOLOG-RELATED"/>
    <property type="match status" value="1"/>
</dbReference>
<evidence type="ECO:0000259" key="7">
    <source>
        <dbReference type="Pfam" id="PF06271"/>
    </source>
</evidence>
<sequence length="166" mass="17246">MTAVTRAHGPAEPGLQGLPAGIVSRAVAAAVDALVVTALVLAIDLGIGAVAYLLLGPPFSPPDAGAWITFGWGAVVAVGYLAGNWAVSGRTVGDQLMGLRVTRRSGGRLRPGAATVRAVLWIAAPWGLLWVPVSRRRASVQDLVVGSCVVHDWYGRSRPPGHHGHR</sequence>
<evidence type="ECO:0000256" key="1">
    <source>
        <dbReference type="ARBA" id="ARBA00004651"/>
    </source>
</evidence>
<organism evidence="8 9">
    <name type="scientific">Streptomyces tropicalis</name>
    <dbReference type="NCBI Taxonomy" id="3034234"/>
    <lineage>
        <taxon>Bacteria</taxon>
        <taxon>Bacillati</taxon>
        <taxon>Actinomycetota</taxon>
        <taxon>Actinomycetes</taxon>
        <taxon>Kitasatosporales</taxon>
        <taxon>Streptomycetaceae</taxon>
        <taxon>Streptomyces</taxon>
    </lineage>
</organism>
<name>A0ABT6A4X1_9ACTN</name>
<keyword evidence="4 6" id="KW-1133">Transmembrane helix</keyword>
<evidence type="ECO:0000256" key="2">
    <source>
        <dbReference type="ARBA" id="ARBA00022475"/>
    </source>
</evidence>
<keyword evidence="2" id="KW-1003">Cell membrane</keyword>
<dbReference type="InterPro" id="IPR051791">
    <property type="entry name" value="Pra-immunoreactive"/>
</dbReference>
<proteinExistence type="predicted"/>
<evidence type="ECO:0000313" key="9">
    <source>
        <dbReference type="Proteomes" id="UP001221150"/>
    </source>
</evidence>
<keyword evidence="3 6" id="KW-0812">Transmembrane</keyword>
<protein>
    <submittedName>
        <fullName evidence="8">RDD family protein</fullName>
    </submittedName>
</protein>
<evidence type="ECO:0000313" key="8">
    <source>
        <dbReference type="EMBL" id="MDF3299508.1"/>
    </source>
</evidence>
<comment type="subcellular location">
    <subcellularLocation>
        <location evidence="1">Cell membrane</location>
        <topology evidence="1">Multi-pass membrane protein</topology>
    </subcellularLocation>
</comment>
<keyword evidence="9" id="KW-1185">Reference proteome</keyword>
<dbReference type="Proteomes" id="UP001221150">
    <property type="component" value="Unassembled WGS sequence"/>
</dbReference>
<evidence type="ECO:0000256" key="4">
    <source>
        <dbReference type="ARBA" id="ARBA00022989"/>
    </source>
</evidence>
<evidence type="ECO:0000256" key="6">
    <source>
        <dbReference type="SAM" id="Phobius"/>
    </source>
</evidence>
<evidence type="ECO:0000256" key="3">
    <source>
        <dbReference type="ARBA" id="ARBA00022692"/>
    </source>
</evidence>
<feature type="transmembrane region" description="Helical" evidence="6">
    <location>
        <begin position="67"/>
        <end position="87"/>
    </location>
</feature>
<gene>
    <name evidence="8" type="ORF">P3H78_12865</name>
</gene>
<comment type="caution">
    <text evidence="8">The sequence shown here is derived from an EMBL/GenBank/DDBJ whole genome shotgun (WGS) entry which is preliminary data.</text>
</comment>
<dbReference type="Pfam" id="PF06271">
    <property type="entry name" value="RDD"/>
    <property type="match status" value="1"/>
</dbReference>
<dbReference type="InterPro" id="IPR010432">
    <property type="entry name" value="RDD"/>
</dbReference>
<dbReference type="RefSeq" id="WP_276109061.1">
    <property type="nucleotide sequence ID" value="NZ_JARJBB010000005.1"/>
</dbReference>
<dbReference type="EMBL" id="JARJBB010000005">
    <property type="protein sequence ID" value="MDF3299508.1"/>
    <property type="molecule type" value="Genomic_DNA"/>
</dbReference>